<dbReference type="AlphaFoldDB" id="Q0UYH3"/>
<evidence type="ECO:0000313" key="3">
    <source>
        <dbReference type="EMBL" id="EAT89922.1"/>
    </source>
</evidence>
<organism evidence="3 4">
    <name type="scientific">Phaeosphaeria nodorum (strain SN15 / ATCC MYA-4574 / FGSC 10173)</name>
    <name type="common">Glume blotch fungus</name>
    <name type="synonym">Parastagonospora nodorum</name>
    <dbReference type="NCBI Taxonomy" id="321614"/>
    <lineage>
        <taxon>Eukaryota</taxon>
        <taxon>Fungi</taxon>
        <taxon>Dikarya</taxon>
        <taxon>Ascomycota</taxon>
        <taxon>Pezizomycotina</taxon>
        <taxon>Dothideomycetes</taxon>
        <taxon>Pleosporomycetidae</taxon>
        <taxon>Pleosporales</taxon>
        <taxon>Pleosporineae</taxon>
        <taxon>Phaeosphaeriaceae</taxon>
        <taxon>Parastagonospora</taxon>
    </lineage>
</organism>
<keyword evidence="2" id="KW-0732">Signal</keyword>
<evidence type="ECO:0000256" key="2">
    <source>
        <dbReference type="SAM" id="SignalP"/>
    </source>
</evidence>
<reference evidence="4" key="1">
    <citation type="journal article" date="2007" name="Plant Cell">
        <title>Dothideomycete-plant interactions illuminated by genome sequencing and EST analysis of the wheat pathogen Stagonospora nodorum.</title>
        <authorList>
            <person name="Hane J.K."/>
            <person name="Lowe R.G."/>
            <person name="Solomon P.S."/>
            <person name="Tan K.C."/>
            <person name="Schoch C.L."/>
            <person name="Spatafora J.W."/>
            <person name="Crous P.W."/>
            <person name="Kodira C."/>
            <person name="Birren B.W."/>
            <person name="Galagan J.E."/>
            <person name="Torriani S.F."/>
            <person name="McDonald B.A."/>
            <person name="Oliver R.P."/>
        </authorList>
    </citation>
    <scope>NUCLEOTIDE SEQUENCE [LARGE SCALE GENOMIC DNA]</scope>
    <source>
        <strain evidence="4">SN15 / ATCC MYA-4574 / FGSC 10173</strain>
    </source>
</reference>
<dbReference type="HOGENOM" id="CLU_2146771_0_0_1"/>
<gene>
    <name evidence="3" type="ORF">SNOG_03191</name>
</gene>
<feature type="chain" id="PRO_5004178267" description="Secreted protein" evidence="2">
    <location>
        <begin position="21"/>
        <end position="112"/>
    </location>
</feature>
<feature type="signal peptide" evidence="2">
    <location>
        <begin position="1"/>
        <end position="20"/>
    </location>
</feature>
<dbReference type="Proteomes" id="UP000001055">
    <property type="component" value="Unassembled WGS sequence"/>
</dbReference>
<proteinExistence type="predicted"/>
<evidence type="ECO:0008006" key="5">
    <source>
        <dbReference type="Google" id="ProtNLM"/>
    </source>
</evidence>
<accession>Q0UYH3</accession>
<sequence length="112" mass="12179">MVNFLLVCLAVLPSNPLTGSAHAGAAQHDQPPHRTPASHPLASPLHPSTHNIHENHPLASTILVQARHSTYQPAPSPLETRKATLPSPSEASRPKYNFSVRRNVYYGGELPR</sequence>
<name>Q0UYH3_PHANO</name>
<evidence type="ECO:0000313" key="4">
    <source>
        <dbReference type="Proteomes" id="UP000001055"/>
    </source>
</evidence>
<dbReference type="InParanoid" id="Q0UYH3"/>
<dbReference type="GeneID" id="5970627"/>
<dbReference type="KEGG" id="pno:SNOG_03191"/>
<feature type="region of interest" description="Disordered" evidence="1">
    <location>
        <begin position="18"/>
        <end position="94"/>
    </location>
</feature>
<dbReference type="RefSeq" id="XP_001793770.1">
    <property type="nucleotide sequence ID" value="XM_001793718.1"/>
</dbReference>
<evidence type="ECO:0000256" key="1">
    <source>
        <dbReference type="SAM" id="MobiDB-lite"/>
    </source>
</evidence>
<protein>
    <recommendedName>
        <fullName evidence="5">Secreted protein</fullName>
    </recommendedName>
</protein>
<dbReference type="EMBL" id="CH445328">
    <property type="protein sequence ID" value="EAT89922.1"/>
    <property type="molecule type" value="Genomic_DNA"/>
</dbReference>